<evidence type="ECO:0000313" key="1">
    <source>
        <dbReference type="EMBL" id="CAG8576164.1"/>
    </source>
</evidence>
<evidence type="ECO:0000313" key="2">
    <source>
        <dbReference type="Proteomes" id="UP000789572"/>
    </source>
</evidence>
<dbReference type="OrthoDB" id="10447445at2759"/>
<dbReference type="AlphaFoldDB" id="A0A9N9G2Y7"/>
<dbReference type="EMBL" id="CAJVPJ010001115">
    <property type="protein sequence ID" value="CAG8576164.1"/>
    <property type="molecule type" value="Genomic_DNA"/>
</dbReference>
<organism evidence="1 2">
    <name type="scientific">Paraglomus occultum</name>
    <dbReference type="NCBI Taxonomy" id="144539"/>
    <lineage>
        <taxon>Eukaryota</taxon>
        <taxon>Fungi</taxon>
        <taxon>Fungi incertae sedis</taxon>
        <taxon>Mucoromycota</taxon>
        <taxon>Glomeromycotina</taxon>
        <taxon>Glomeromycetes</taxon>
        <taxon>Paraglomerales</taxon>
        <taxon>Paraglomeraceae</taxon>
        <taxon>Paraglomus</taxon>
    </lineage>
</organism>
<name>A0A9N9G2Y7_9GLOM</name>
<keyword evidence="2" id="KW-1185">Reference proteome</keyword>
<sequence length="196" mass="22743">SYDTSSQSLFETIRKPSHKKLSENVSVLKPRCAPIKRKPCFECESQRAAMNDLEKSIDRFCELASDIDNTKYDEKTMTDADYIKQMLSQLTPSQFHKRVKEELSQIKLFEAPPPKRCKTEVLIVESIGDEIKVQKSCRNCVKQSTLDNVKKSVDKLCEILNKPHDDRNRFEKLEMSHLSAEDFNTFVLLCMNKLYL</sequence>
<comment type="caution">
    <text evidence="1">The sequence shown here is derived from an EMBL/GenBank/DDBJ whole genome shotgun (WGS) entry which is preliminary data.</text>
</comment>
<protein>
    <submittedName>
        <fullName evidence="1">3766_t:CDS:1</fullName>
    </submittedName>
</protein>
<accession>A0A9N9G2Y7</accession>
<reference evidence="1" key="1">
    <citation type="submission" date="2021-06" db="EMBL/GenBank/DDBJ databases">
        <authorList>
            <person name="Kallberg Y."/>
            <person name="Tangrot J."/>
            <person name="Rosling A."/>
        </authorList>
    </citation>
    <scope>NUCLEOTIDE SEQUENCE</scope>
    <source>
        <strain evidence="1">IA702</strain>
    </source>
</reference>
<proteinExistence type="predicted"/>
<feature type="non-terminal residue" evidence="1">
    <location>
        <position position="196"/>
    </location>
</feature>
<gene>
    <name evidence="1" type="ORF">POCULU_LOCUS6250</name>
</gene>
<dbReference type="Proteomes" id="UP000789572">
    <property type="component" value="Unassembled WGS sequence"/>
</dbReference>